<feature type="region of interest" description="Disordered" evidence="2">
    <location>
        <begin position="523"/>
        <end position="542"/>
    </location>
</feature>
<comment type="caution">
    <text evidence="5">The sequence shown here is derived from an EMBL/GenBank/DDBJ whole genome shotgun (WGS) entry which is preliminary data.</text>
</comment>
<dbReference type="InterPro" id="IPR058925">
    <property type="entry name" value="zf-C2H2_AcuF"/>
</dbReference>
<feature type="region of interest" description="Disordered" evidence="2">
    <location>
        <begin position="704"/>
        <end position="740"/>
    </location>
</feature>
<feature type="region of interest" description="Disordered" evidence="2">
    <location>
        <begin position="981"/>
        <end position="1018"/>
    </location>
</feature>
<keyword evidence="6" id="KW-1185">Reference proteome</keyword>
<feature type="compositionally biased region" description="Pro residues" evidence="2">
    <location>
        <begin position="1005"/>
        <end position="1018"/>
    </location>
</feature>
<dbReference type="GeneID" id="98174152"/>
<dbReference type="Pfam" id="PF26082">
    <property type="entry name" value="zf-C2H2_AcuF"/>
    <property type="match status" value="1"/>
</dbReference>
<feature type="compositionally biased region" description="Basic and acidic residues" evidence="2">
    <location>
        <begin position="704"/>
        <end position="721"/>
    </location>
</feature>
<dbReference type="PANTHER" id="PTHR35391">
    <property type="entry name" value="C2H2-TYPE DOMAIN-CONTAINING PROTEIN-RELATED"/>
    <property type="match status" value="1"/>
</dbReference>
<evidence type="ECO:0000259" key="3">
    <source>
        <dbReference type="Pfam" id="PF26082"/>
    </source>
</evidence>
<name>A0ABQ0G613_9PEZI</name>
<feature type="compositionally biased region" description="Polar residues" evidence="2">
    <location>
        <begin position="253"/>
        <end position="267"/>
    </location>
</feature>
<evidence type="ECO:0000259" key="4">
    <source>
        <dbReference type="Pfam" id="PF26118"/>
    </source>
</evidence>
<dbReference type="PROSITE" id="PS50088">
    <property type="entry name" value="ANK_REPEAT"/>
    <property type="match status" value="1"/>
</dbReference>
<feature type="domain" description="DUF8035" evidence="4">
    <location>
        <begin position="932"/>
        <end position="985"/>
    </location>
</feature>
<gene>
    <name evidence="5" type="ORF">MFIFM68171_03408</name>
</gene>
<evidence type="ECO:0000256" key="1">
    <source>
        <dbReference type="PROSITE-ProRule" id="PRU00023"/>
    </source>
</evidence>
<feature type="compositionally biased region" description="Basic and acidic residues" evidence="2">
    <location>
        <begin position="833"/>
        <end position="862"/>
    </location>
</feature>
<dbReference type="Proteomes" id="UP001628179">
    <property type="component" value="Unassembled WGS sequence"/>
</dbReference>
<accession>A0ABQ0G613</accession>
<keyword evidence="1" id="KW-0040">ANK repeat</keyword>
<organism evidence="5 6">
    <name type="scientific">Madurella fahalii</name>
    <dbReference type="NCBI Taxonomy" id="1157608"/>
    <lineage>
        <taxon>Eukaryota</taxon>
        <taxon>Fungi</taxon>
        <taxon>Dikarya</taxon>
        <taxon>Ascomycota</taxon>
        <taxon>Pezizomycotina</taxon>
        <taxon>Sordariomycetes</taxon>
        <taxon>Sordariomycetidae</taxon>
        <taxon>Sordariales</taxon>
        <taxon>Sordariales incertae sedis</taxon>
        <taxon>Madurella</taxon>
    </lineage>
</organism>
<evidence type="ECO:0000256" key="2">
    <source>
        <dbReference type="SAM" id="MobiDB-lite"/>
    </source>
</evidence>
<reference evidence="5 6" key="1">
    <citation type="submission" date="2024-09" db="EMBL/GenBank/DDBJ databases">
        <title>Itraconazole resistance in Madurella fahalii resulting from another homologue of gene encoding cytochrome P450 14-alpha sterol demethylase (CYP51).</title>
        <authorList>
            <person name="Yoshioka I."/>
            <person name="Fahal A.H."/>
            <person name="Kaneko S."/>
            <person name="Yaguchi T."/>
        </authorList>
    </citation>
    <scope>NUCLEOTIDE SEQUENCE [LARGE SCALE GENOMIC DNA]</scope>
    <source>
        <strain evidence="5 6">IFM 68171</strain>
    </source>
</reference>
<dbReference type="Pfam" id="PF26118">
    <property type="entry name" value="DUF8035"/>
    <property type="match status" value="1"/>
</dbReference>
<dbReference type="PANTHER" id="PTHR35391:SF7">
    <property type="entry name" value="C2H2-TYPE DOMAIN-CONTAINING PROTEIN"/>
    <property type="match status" value="1"/>
</dbReference>
<feature type="region of interest" description="Disordered" evidence="2">
    <location>
        <begin position="776"/>
        <end position="932"/>
    </location>
</feature>
<dbReference type="Pfam" id="PF00023">
    <property type="entry name" value="Ank"/>
    <property type="match status" value="1"/>
</dbReference>
<protein>
    <submittedName>
        <fullName evidence="5">Ankyrin repeat protein</fullName>
    </submittedName>
</protein>
<evidence type="ECO:0000313" key="5">
    <source>
        <dbReference type="EMBL" id="GAB1313198.1"/>
    </source>
</evidence>
<dbReference type="EMBL" id="BAAFSV010000002">
    <property type="protein sequence ID" value="GAB1313198.1"/>
    <property type="molecule type" value="Genomic_DNA"/>
</dbReference>
<feature type="compositionally biased region" description="Basic and acidic residues" evidence="2">
    <location>
        <begin position="630"/>
        <end position="641"/>
    </location>
</feature>
<sequence length="1018" mass="113662">MDAPTAISTKTGDVEWRFSKILRELQSGSGAFTTTVSADAVGDVRDKFRLWAGNIGARNASASAFSLESRLVAAGELLDQFADLLDDVKDALDDLFEIIIGNHDNRSIKSISESCDSSPGQAEKDEAHDILDVASECIRSLLRISILIRKATPRDRFSRALQATSNTTRPFLDQFDIGHVAERYPKLRKEESRWLCERLGRAITKRRQFLRYLRDHRSRIAGGPGWSEEAEEEEVTNSILAKNAFVVSGDATGRSTHSEAATKTGSASEGAHTRPSTKASTLDIAKLALLEAGEPEGEDATSYVSASSSFHMAESGDATLRLPTLAEVSKGEAMFECPFCFGIQTTSKDWEWRKHAFHDLRAYVCTFSGVECDTRIFGDSRTWFNHEMQCHRGKWMCVLCQKGPFESSQQIEAHARRRHANVLTHDSQLQAMLSASKRSPDALPVQDCPFCDEWANSLKAATPLPEGMAALEAVITVDPTQFRRHVASHQEQLALFAMPRISGEEYHVQELYDSLSRSLSGLSHGLDSEGGSGEPGRPWLPDPPLHIAVASGNLEEVERLLKEGADPEIKGETWGDIYRAALSVEPRSYQYLRKIQDLVRHFHSDILYAPADYEKPGPEASVSDLIRTSPGKERISQREAVGRGTGASKLPPGPRQGQPHPYNSEEDDFGYSYTNPSTLARYDIGYRRLRRPSLESLDRVRRVSYPPREDESGIVEPRDDNDLPLSRNQRRTFTPGVENAYGHRRSSALLLSPSPRTAFIDDNVEPRGFGIRISSAESTSVSRTRRSEQAAGPSLASGLDHSSGRHQMAERHTDYIQSRWDSESDSDSSLRLSQKERVVSPPGRRDRDIPYWERHPPEKELPKLQLADGRTEPPTVRITEPSTVPDRDWEKKPLKGILKRPTPKFPEDPNPIREGVATQHNDQTKPSVPPGARWTKIARKMVSPEALRMGNERFEARDDFVMVLRVLNKEEIRAYAEATASLRERRRREASKKAVDDWSVVGEPPGTPPYPPASPVLR</sequence>
<dbReference type="InterPro" id="IPR002110">
    <property type="entry name" value="Ankyrin_rpt"/>
</dbReference>
<feature type="domain" description="Oxidoreductase acuF-like C2H2 type zinc-finger" evidence="3">
    <location>
        <begin position="335"/>
        <end position="360"/>
    </location>
</feature>
<evidence type="ECO:0000313" key="6">
    <source>
        <dbReference type="Proteomes" id="UP001628179"/>
    </source>
</evidence>
<dbReference type="RefSeq" id="XP_070914930.1">
    <property type="nucleotide sequence ID" value="XM_071058829.1"/>
</dbReference>
<dbReference type="InterPro" id="IPR058348">
    <property type="entry name" value="DUF8035"/>
</dbReference>
<feature type="repeat" description="ANK" evidence="1">
    <location>
        <begin position="544"/>
        <end position="572"/>
    </location>
</feature>
<feature type="region of interest" description="Disordered" evidence="2">
    <location>
        <begin position="613"/>
        <end position="674"/>
    </location>
</feature>
<proteinExistence type="predicted"/>
<dbReference type="PROSITE" id="PS50297">
    <property type="entry name" value="ANK_REP_REGION"/>
    <property type="match status" value="1"/>
</dbReference>
<feature type="region of interest" description="Disordered" evidence="2">
    <location>
        <begin position="251"/>
        <end position="279"/>
    </location>
</feature>